<organism evidence="1 2">
    <name type="scientific">Hymenobacter swuensis DY53</name>
    <dbReference type="NCBI Taxonomy" id="1227739"/>
    <lineage>
        <taxon>Bacteria</taxon>
        <taxon>Pseudomonadati</taxon>
        <taxon>Bacteroidota</taxon>
        <taxon>Cytophagia</taxon>
        <taxon>Cytophagales</taxon>
        <taxon>Hymenobacteraceae</taxon>
        <taxon>Hymenobacter</taxon>
    </lineage>
</organism>
<evidence type="ECO:0000313" key="2">
    <source>
        <dbReference type="Proteomes" id="UP000019423"/>
    </source>
</evidence>
<dbReference type="EMBL" id="CP007145">
    <property type="protein sequence ID" value="AHJ95741.1"/>
    <property type="molecule type" value="Genomic_DNA"/>
</dbReference>
<keyword evidence="2" id="KW-1185">Reference proteome</keyword>
<dbReference type="HOGENOM" id="CLU_3184629_0_0_10"/>
<name>W8EZG8_9BACT</name>
<dbReference type="AlphaFoldDB" id="W8EZG8"/>
<gene>
    <name evidence="1" type="ORF">Hsw_0146</name>
</gene>
<proteinExistence type="predicted"/>
<dbReference type="KEGG" id="hsw:Hsw_0146"/>
<reference evidence="1 2" key="1">
    <citation type="submission" date="2014-01" db="EMBL/GenBank/DDBJ databases">
        <title>Complete genome sequence of ionizing-radiation resistance bacterium Hymenobacter swuensis DY53.</title>
        <authorList>
            <person name="Jung J.-H."/>
            <person name="Jeong S.-W."/>
            <person name="Joe M.-H."/>
            <person name="Cho y.-j."/>
            <person name="Kim M.-K."/>
            <person name="Lim S.-Y."/>
        </authorList>
    </citation>
    <scope>NUCLEOTIDE SEQUENCE [LARGE SCALE GENOMIC DNA]</scope>
    <source>
        <strain evidence="1 2">DY53</strain>
    </source>
</reference>
<protein>
    <submittedName>
        <fullName evidence="1">Uncharacterized protein</fullName>
    </submittedName>
</protein>
<evidence type="ECO:0000313" key="1">
    <source>
        <dbReference type="EMBL" id="AHJ95741.1"/>
    </source>
</evidence>
<accession>W8EZG8</accession>
<sequence length="46" mass="5290">MSNALRFHQLSKAVGNQQKASVLLLQQQLSMCFSCCTKMRDYLLRV</sequence>
<dbReference type="Proteomes" id="UP000019423">
    <property type="component" value="Chromosome"/>
</dbReference>